<evidence type="ECO:0000256" key="8">
    <source>
        <dbReference type="SAM" id="Phobius"/>
    </source>
</evidence>
<feature type="transmembrane region" description="Helical" evidence="8">
    <location>
        <begin position="286"/>
        <end position="309"/>
    </location>
</feature>
<gene>
    <name evidence="10" type="primary">emrB</name>
    <name evidence="10" type="ORF">BN10_1320002</name>
</gene>
<protein>
    <submittedName>
        <fullName evidence="10">Multidrug resistance protein B homolog</fullName>
    </submittedName>
</protein>
<dbReference type="InterPro" id="IPR004638">
    <property type="entry name" value="EmrB-like"/>
</dbReference>
<evidence type="ECO:0000313" key="10">
    <source>
        <dbReference type="EMBL" id="CCH69103.1"/>
    </source>
</evidence>
<organism evidence="10 11">
    <name type="scientific">Phycicoccus elongatus Lp2</name>
    <dbReference type="NCBI Taxonomy" id="1193181"/>
    <lineage>
        <taxon>Bacteria</taxon>
        <taxon>Bacillati</taxon>
        <taxon>Actinomycetota</taxon>
        <taxon>Actinomycetes</taxon>
        <taxon>Micrococcales</taxon>
        <taxon>Intrasporangiaceae</taxon>
        <taxon>Phycicoccus</taxon>
    </lineage>
</organism>
<accession>N0DY01</accession>
<dbReference type="InterPro" id="IPR036259">
    <property type="entry name" value="MFS_trans_sf"/>
</dbReference>
<proteinExistence type="inferred from homology"/>
<name>N0DY01_9MICO</name>
<feature type="transmembrane region" description="Helical" evidence="8">
    <location>
        <begin position="66"/>
        <end position="84"/>
    </location>
</feature>
<dbReference type="PANTHER" id="PTHR42718:SF9">
    <property type="entry name" value="MAJOR FACILITATOR SUPERFAMILY MULTIDRUG TRANSPORTER MFSC"/>
    <property type="match status" value="1"/>
</dbReference>
<keyword evidence="11" id="KW-1185">Reference proteome</keyword>
<comment type="subcellular location">
    <subcellularLocation>
        <location evidence="1">Cell membrane</location>
        <topology evidence="1">Multi-pass membrane protein</topology>
    </subcellularLocation>
</comment>
<feature type="transmembrane region" description="Helical" evidence="8">
    <location>
        <begin position="183"/>
        <end position="202"/>
    </location>
</feature>
<feature type="transmembrane region" description="Helical" evidence="8">
    <location>
        <begin position="374"/>
        <end position="394"/>
    </location>
</feature>
<feature type="transmembrane region" description="Helical" evidence="8">
    <location>
        <begin position="321"/>
        <end position="342"/>
    </location>
</feature>
<evidence type="ECO:0000313" key="11">
    <source>
        <dbReference type="Proteomes" id="UP000013167"/>
    </source>
</evidence>
<dbReference type="PROSITE" id="PS50850">
    <property type="entry name" value="MFS"/>
    <property type="match status" value="1"/>
</dbReference>
<feature type="transmembrane region" description="Helical" evidence="8">
    <location>
        <begin position="21"/>
        <end position="46"/>
    </location>
</feature>
<feature type="transmembrane region" description="Helical" evidence="8">
    <location>
        <begin position="246"/>
        <end position="265"/>
    </location>
</feature>
<evidence type="ECO:0000259" key="9">
    <source>
        <dbReference type="PROSITE" id="PS50850"/>
    </source>
</evidence>
<feature type="transmembrane region" description="Helical" evidence="8">
    <location>
        <begin position="349"/>
        <end position="368"/>
    </location>
</feature>
<comment type="caution">
    <text evidence="10">The sequence shown here is derived from an EMBL/GenBank/DDBJ whole genome shotgun (WGS) entry which is preliminary data.</text>
</comment>
<dbReference type="PRINTS" id="PR01036">
    <property type="entry name" value="TCRTETB"/>
</dbReference>
<evidence type="ECO:0000256" key="3">
    <source>
        <dbReference type="ARBA" id="ARBA00022448"/>
    </source>
</evidence>
<dbReference type="HOGENOM" id="CLU_000960_22_3_11"/>
<dbReference type="EMBL" id="CAIZ01000038">
    <property type="protein sequence ID" value="CCH69103.1"/>
    <property type="molecule type" value="Genomic_DNA"/>
</dbReference>
<dbReference type="GO" id="GO:0022857">
    <property type="term" value="F:transmembrane transporter activity"/>
    <property type="evidence" value="ECO:0007669"/>
    <property type="project" value="InterPro"/>
</dbReference>
<keyword evidence="5 8" id="KW-0812">Transmembrane</keyword>
<dbReference type="eggNOG" id="COG2814">
    <property type="taxonomic scope" value="Bacteria"/>
</dbReference>
<feature type="transmembrane region" description="Helical" evidence="8">
    <location>
        <begin position="506"/>
        <end position="525"/>
    </location>
</feature>
<dbReference type="CDD" id="cd17503">
    <property type="entry name" value="MFS_LmrB_MDR_like"/>
    <property type="match status" value="1"/>
</dbReference>
<dbReference type="SUPFAM" id="SSF103473">
    <property type="entry name" value="MFS general substrate transporter"/>
    <property type="match status" value="1"/>
</dbReference>
<dbReference type="Pfam" id="PF07690">
    <property type="entry name" value="MFS_1"/>
    <property type="match status" value="1"/>
</dbReference>
<sequence length="551" mass="58528">MSAPVSAPAAIEYPEKIDGAVLKVAGVVVLGAIMSILDITVVNVALPTFQKVFAPEGGEPLAYSTVAWTVTAYTLALATVIPLTGWAADRFGTKRLYMLALVLFTLGSTLCAMANSIELLIAFRALQGLGGGMLMPLGMTIMTKAAGPQRMGRLMAILGVPMLLGPIGGPILGGYLIEHHSWHWIFLINLPIGILALAYAAWALKADKPHPSESFDWVGMLMLSPGLALFLYGISSIPGEGTFFSSKVIIPGTIGLLLVIGFVFYSFKPKHPLLDLRLFKNRNLTVAALTMFLFALAFFGGLLIVPTYFQEVRGESTTDAGLLMAAQGLGAMVTMPIAGALVDKFPVGRIVPFGLVAIVTGMFLLTQIDAHTSYWGYILPVLFLMGLGMGGTMMPIMTSALKSLRAHDVARGSTLLNITQQIGSSMGVAIISVFLTTGIKNQAIISQAQAFGDAAKKVTNPAEMPALLAKFPEVAKVFAKFGTDQAAAQAGLLEAVRDGLAVAFSHTFWVAAFLVLLTLVPAAFLPRKSEESHFLDDGVDEDDAQVPVLMH</sequence>
<evidence type="ECO:0000256" key="5">
    <source>
        <dbReference type="ARBA" id="ARBA00022692"/>
    </source>
</evidence>
<dbReference type="Gene3D" id="1.20.1720.10">
    <property type="entry name" value="Multidrug resistance protein D"/>
    <property type="match status" value="1"/>
</dbReference>
<evidence type="ECO:0000256" key="1">
    <source>
        <dbReference type="ARBA" id="ARBA00004651"/>
    </source>
</evidence>
<dbReference type="Proteomes" id="UP000013167">
    <property type="component" value="Unassembled WGS sequence"/>
</dbReference>
<keyword evidence="6 8" id="KW-1133">Transmembrane helix</keyword>
<dbReference type="NCBIfam" id="TIGR00711">
    <property type="entry name" value="efflux_EmrB"/>
    <property type="match status" value="1"/>
</dbReference>
<dbReference type="InterPro" id="IPR011701">
    <property type="entry name" value="MFS"/>
</dbReference>
<dbReference type="RefSeq" id="WP_010851853.1">
    <property type="nucleotide sequence ID" value="NZ_HF570956.1"/>
</dbReference>
<feature type="transmembrane region" description="Helical" evidence="8">
    <location>
        <begin position="154"/>
        <end position="177"/>
    </location>
</feature>
<dbReference type="Gene3D" id="1.20.1250.20">
    <property type="entry name" value="MFS general substrate transporter like domains"/>
    <property type="match status" value="1"/>
</dbReference>
<evidence type="ECO:0000256" key="6">
    <source>
        <dbReference type="ARBA" id="ARBA00022989"/>
    </source>
</evidence>
<dbReference type="GO" id="GO:0005886">
    <property type="term" value="C:plasma membrane"/>
    <property type="evidence" value="ECO:0007669"/>
    <property type="project" value="UniProtKB-SubCell"/>
</dbReference>
<comment type="similarity">
    <text evidence="2">Belongs to the major facilitator superfamily. EmrB family.</text>
</comment>
<reference evidence="10 11" key="1">
    <citation type="journal article" date="2013" name="ISME J.">
        <title>A metabolic model for members of the genus Tetrasphaera involved in enhanced biological phosphorus removal.</title>
        <authorList>
            <person name="Kristiansen R."/>
            <person name="Nguyen H.T.T."/>
            <person name="Saunders A.M."/>
            <person name="Nielsen J.L."/>
            <person name="Wimmer R."/>
            <person name="Le V.Q."/>
            <person name="McIlroy S.J."/>
            <person name="Petrovski S."/>
            <person name="Seviour R.J."/>
            <person name="Calteau A."/>
            <person name="Nielsen K.L."/>
            <person name="Nielsen P.H."/>
        </authorList>
    </citation>
    <scope>NUCLEOTIDE SEQUENCE [LARGE SCALE GENOMIC DNA]</scope>
    <source>
        <strain evidence="10 11">Lp2</strain>
    </source>
</reference>
<keyword evidence="4" id="KW-1003">Cell membrane</keyword>
<dbReference type="AlphaFoldDB" id="N0DY01"/>
<keyword evidence="7 8" id="KW-0472">Membrane</keyword>
<evidence type="ECO:0000256" key="4">
    <source>
        <dbReference type="ARBA" id="ARBA00022475"/>
    </source>
</evidence>
<feature type="transmembrane region" description="Helical" evidence="8">
    <location>
        <begin position="415"/>
        <end position="435"/>
    </location>
</feature>
<dbReference type="InterPro" id="IPR020846">
    <property type="entry name" value="MFS_dom"/>
</dbReference>
<feature type="transmembrane region" description="Helical" evidence="8">
    <location>
        <begin position="96"/>
        <end position="115"/>
    </location>
</feature>
<feature type="domain" description="Major facilitator superfamily (MFS) profile" evidence="9">
    <location>
        <begin position="24"/>
        <end position="530"/>
    </location>
</feature>
<evidence type="ECO:0000256" key="7">
    <source>
        <dbReference type="ARBA" id="ARBA00023136"/>
    </source>
</evidence>
<evidence type="ECO:0000256" key="2">
    <source>
        <dbReference type="ARBA" id="ARBA00008537"/>
    </source>
</evidence>
<dbReference type="PANTHER" id="PTHR42718">
    <property type="entry name" value="MAJOR FACILITATOR SUPERFAMILY MULTIDRUG TRANSPORTER MFSC"/>
    <property type="match status" value="1"/>
</dbReference>
<feature type="transmembrane region" description="Helical" evidence="8">
    <location>
        <begin position="214"/>
        <end position="234"/>
    </location>
</feature>
<dbReference type="STRING" id="1193181.BN10_1320002"/>
<keyword evidence="3" id="KW-0813">Transport</keyword>